<evidence type="ECO:0000256" key="3">
    <source>
        <dbReference type="ARBA" id="ARBA00022692"/>
    </source>
</evidence>
<gene>
    <name evidence="9" type="ORF">CAMP_LOCUS783</name>
</gene>
<feature type="transmembrane region" description="Helical" evidence="7">
    <location>
        <begin position="115"/>
        <end position="134"/>
    </location>
</feature>
<evidence type="ECO:0000259" key="8">
    <source>
        <dbReference type="Pfam" id="PF10520"/>
    </source>
</evidence>
<dbReference type="GO" id="GO:0016020">
    <property type="term" value="C:membrane"/>
    <property type="evidence" value="ECO:0007669"/>
    <property type="project" value="UniProtKB-SubCell"/>
</dbReference>
<evidence type="ECO:0000313" key="9">
    <source>
        <dbReference type="EMBL" id="CAI5438146.1"/>
    </source>
</evidence>
<reference evidence="9" key="1">
    <citation type="submission" date="2022-11" db="EMBL/GenBank/DDBJ databases">
        <authorList>
            <person name="Kikuchi T."/>
        </authorList>
    </citation>
    <scope>NUCLEOTIDE SEQUENCE</scope>
    <source>
        <strain evidence="9">PS1010</strain>
    </source>
</reference>
<dbReference type="AlphaFoldDB" id="A0A9P1I3M1"/>
<accession>A0A9P1I3M1</accession>
<dbReference type="InterPro" id="IPR019547">
    <property type="entry name" value="Lipid_desat"/>
</dbReference>
<feature type="transmembrane region" description="Helical" evidence="7">
    <location>
        <begin position="91"/>
        <end position="109"/>
    </location>
</feature>
<comment type="subcellular location">
    <subcellularLocation>
        <location evidence="1">Membrane</location>
        <topology evidence="1">Multi-pass membrane protein</topology>
    </subcellularLocation>
</comment>
<comment type="similarity">
    <text evidence="2">Belongs to the fatty acid desaturase CarF family.</text>
</comment>
<organism evidence="9 10">
    <name type="scientific">Caenorhabditis angaria</name>
    <dbReference type="NCBI Taxonomy" id="860376"/>
    <lineage>
        <taxon>Eukaryota</taxon>
        <taxon>Metazoa</taxon>
        <taxon>Ecdysozoa</taxon>
        <taxon>Nematoda</taxon>
        <taxon>Chromadorea</taxon>
        <taxon>Rhabditida</taxon>
        <taxon>Rhabditina</taxon>
        <taxon>Rhabditomorpha</taxon>
        <taxon>Rhabditoidea</taxon>
        <taxon>Rhabditidae</taxon>
        <taxon>Peloderinae</taxon>
        <taxon>Caenorhabditis</taxon>
    </lineage>
</organism>
<evidence type="ECO:0000313" key="10">
    <source>
        <dbReference type="Proteomes" id="UP001152747"/>
    </source>
</evidence>
<keyword evidence="5 7" id="KW-0472">Membrane</keyword>
<name>A0A9P1I3M1_9PELO</name>
<feature type="domain" description="Lipid desaturase" evidence="8">
    <location>
        <begin position="128"/>
        <end position="304"/>
    </location>
</feature>
<keyword evidence="4 7" id="KW-1133">Transmembrane helix</keyword>
<dbReference type="EMBL" id="CANHGI010000001">
    <property type="protein sequence ID" value="CAI5438146.1"/>
    <property type="molecule type" value="Genomic_DNA"/>
</dbReference>
<evidence type="ECO:0000256" key="4">
    <source>
        <dbReference type="ARBA" id="ARBA00022989"/>
    </source>
</evidence>
<evidence type="ECO:0000256" key="5">
    <source>
        <dbReference type="ARBA" id="ARBA00023136"/>
    </source>
</evidence>
<dbReference type="Proteomes" id="UP001152747">
    <property type="component" value="Unassembled WGS sequence"/>
</dbReference>
<evidence type="ECO:0000256" key="7">
    <source>
        <dbReference type="SAM" id="Phobius"/>
    </source>
</evidence>
<dbReference type="Pfam" id="PF10520">
    <property type="entry name" value="Lipid_desat"/>
    <property type="match status" value="1"/>
</dbReference>
<proteinExistence type="inferred from homology"/>
<protein>
    <recommendedName>
        <fullName evidence="8">Lipid desaturase domain-containing protein</fullName>
    </recommendedName>
</protein>
<comment type="caution">
    <text evidence="9">The sequence shown here is derived from an EMBL/GenBank/DDBJ whole genome shotgun (WGS) entry which is preliminary data.</text>
</comment>
<feature type="region of interest" description="Disordered" evidence="6">
    <location>
        <begin position="1"/>
        <end position="35"/>
    </location>
</feature>
<feature type="transmembrane region" description="Helical" evidence="7">
    <location>
        <begin position="205"/>
        <end position="224"/>
    </location>
</feature>
<evidence type="ECO:0000256" key="1">
    <source>
        <dbReference type="ARBA" id="ARBA00004141"/>
    </source>
</evidence>
<sequence length="526" mass="61172">MSSLEGSSSPKMPDESECLLNEEKRFKSPDPAPTLDEEVDIAKLPSMLEDDPNGNVVECDLGFQAPRWGPQHAGAKKLASMYSKEKRLQEIVSLVSAIILFIGVFVNLLRSWESSIWMSVLFYAVLGIMTADFLSGLVHWGADTFGSVETWFGRAFIRSFREHHVDPTAITRHDFIEANGDNFMLCIVPLIVIMYQQVTYTNDKLTQWASFHWYILLLGIYVALTNQIHKWSHTYFGLSKFVIFLQKAHIILPRHHHKIHHISPHACYYCITTGWLNLPLEYIGFWRKMEWVVTKMTGMQPREDDLIALQINKAEEYNKILDENFVTKGCDGKDVFGLGLIYHLTNISIKFVVREFEIIDVEEKHNLIYKIVANLSGASINEYIVKFNEDQKQYQLTSEVHSNCIENQYLTMFIDIERLKYEFIKITFANYWETLITQNREVFKSSVTKNFNMTDCSGNSYNSDEYFEKIKNGNIKISKDWKMKNARQYVIIEFDIESSDSMIHHYLLKHDRKSNGLIRLKWGIVQ</sequence>
<feature type="compositionally biased region" description="Polar residues" evidence="6">
    <location>
        <begin position="1"/>
        <end position="10"/>
    </location>
</feature>
<keyword evidence="10" id="KW-1185">Reference proteome</keyword>
<dbReference type="PANTHER" id="PTHR48230">
    <property type="match status" value="1"/>
</dbReference>
<keyword evidence="3 7" id="KW-0812">Transmembrane</keyword>
<dbReference type="PANTHER" id="PTHR48230:SF1">
    <property type="entry name" value="LIPID DESATURASE DOMAIN-CONTAINING PROTEIN"/>
    <property type="match status" value="1"/>
</dbReference>
<dbReference type="InterPro" id="IPR053335">
    <property type="entry name" value="Fatty_acid_desaturase_CarF"/>
</dbReference>
<evidence type="ECO:0000256" key="6">
    <source>
        <dbReference type="SAM" id="MobiDB-lite"/>
    </source>
</evidence>
<evidence type="ECO:0000256" key="2">
    <source>
        <dbReference type="ARBA" id="ARBA00007620"/>
    </source>
</evidence>
<dbReference type="OrthoDB" id="5103at2759"/>